<dbReference type="GO" id="GO:0006581">
    <property type="term" value="P:acetylcholine catabolic process"/>
    <property type="evidence" value="ECO:0007669"/>
    <property type="project" value="TreeGrafter"/>
</dbReference>
<dbReference type="Pfam" id="PF00135">
    <property type="entry name" value="COesterase"/>
    <property type="match status" value="1"/>
</dbReference>
<gene>
    <name evidence="10" type="primary">ace-4</name>
    <name evidence="10" type="ORF">Tcan_06486</name>
</gene>
<keyword evidence="2" id="KW-0719">Serine esterase</keyword>
<dbReference type="EC" id="3.1.1.-" evidence="8"/>
<dbReference type="ESTHER" id="toxca-a0a0b2vfi3">
    <property type="family name" value="ACHE"/>
</dbReference>
<evidence type="ECO:0000256" key="6">
    <source>
        <dbReference type="ARBA" id="ARBA00048484"/>
    </source>
</evidence>
<evidence type="ECO:0000256" key="5">
    <source>
        <dbReference type="ARBA" id="ARBA00023157"/>
    </source>
</evidence>
<proteinExistence type="inferred from homology"/>
<dbReference type="GO" id="GO:0003990">
    <property type="term" value="F:acetylcholinesterase activity"/>
    <property type="evidence" value="ECO:0007669"/>
    <property type="project" value="UniProtKB-EC"/>
</dbReference>
<comment type="caution">
    <text evidence="10">The sequence shown here is derived from an EMBL/GenBank/DDBJ whole genome shotgun (WGS) entry which is preliminary data.</text>
</comment>
<dbReference type="FunFam" id="3.40.50.1820:FF:000029">
    <property type="entry name" value="Acetylcholinesterase"/>
    <property type="match status" value="1"/>
</dbReference>
<dbReference type="OrthoDB" id="19653at2759"/>
<name>A0A0B2VFI3_TOXCA</name>
<reference evidence="10 11" key="1">
    <citation type="submission" date="2014-11" db="EMBL/GenBank/DDBJ databases">
        <title>Genetic blueprint of the zoonotic pathogen Toxocara canis.</title>
        <authorList>
            <person name="Zhu X.-Q."/>
            <person name="Korhonen P.K."/>
            <person name="Cai H."/>
            <person name="Young N.D."/>
            <person name="Nejsum P."/>
            <person name="von Samson-Himmelstjerna G."/>
            <person name="Boag P.R."/>
            <person name="Tan P."/>
            <person name="Li Q."/>
            <person name="Min J."/>
            <person name="Yang Y."/>
            <person name="Wang X."/>
            <person name="Fang X."/>
            <person name="Hall R.S."/>
            <person name="Hofmann A."/>
            <person name="Sternberg P.W."/>
            <person name="Jex A.R."/>
            <person name="Gasser R.B."/>
        </authorList>
    </citation>
    <scope>NUCLEOTIDE SEQUENCE [LARGE SCALE GENOMIC DNA]</scope>
    <source>
        <strain evidence="10">PN_DK_2014</strain>
    </source>
</reference>
<dbReference type="OMA" id="TFWGSEM"/>
<feature type="signal peptide" evidence="8">
    <location>
        <begin position="1"/>
        <end position="19"/>
    </location>
</feature>
<feature type="chain" id="PRO_5005110078" description="Carboxylic ester hydrolase" evidence="8">
    <location>
        <begin position="20"/>
        <end position="609"/>
    </location>
</feature>
<comment type="catalytic activity">
    <reaction evidence="6">
        <text>acetylcholine + H2O = choline + acetate + H(+)</text>
        <dbReference type="Rhea" id="RHEA:17561"/>
        <dbReference type="ChEBI" id="CHEBI:15354"/>
        <dbReference type="ChEBI" id="CHEBI:15355"/>
        <dbReference type="ChEBI" id="CHEBI:15377"/>
        <dbReference type="ChEBI" id="CHEBI:15378"/>
        <dbReference type="ChEBI" id="CHEBI:30089"/>
        <dbReference type="EC" id="3.1.1.7"/>
    </reaction>
</comment>
<feature type="active site" description="Acyl-ester intermediate" evidence="7">
    <location>
        <position position="239"/>
    </location>
</feature>
<dbReference type="InterPro" id="IPR019826">
    <property type="entry name" value="Carboxylesterase_B_AS"/>
</dbReference>
<dbReference type="InterPro" id="IPR002018">
    <property type="entry name" value="CarbesteraseB"/>
</dbReference>
<evidence type="ECO:0000256" key="7">
    <source>
        <dbReference type="PIRSR" id="PIRSR600997-1"/>
    </source>
</evidence>
<feature type="active site" description="Charge relay system" evidence="7">
    <location>
        <position position="366"/>
    </location>
</feature>
<feature type="active site" description="Charge relay system" evidence="7">
    <location>
        <position position="483"/>
    </location>
</feature>
<evidence type="ECO:0000313" key="10">
    <source>
        <dbReference type="EMBL" id="KHN80313.1"/>
    </source>
</evidence>
<keyword evidence="11" id="KW-1185">Reference proteome</keyword>
<evidence type="ECO:0000256" key="1">
    <source>
        <dbReference type="ARBA" id="ARBA00005964"/>
    </source>
</evidence>
<protein>
    <recommendedName>
        <fullName evidence="8">Carboxylic ester hydrolase</fullName>
        <ecNumber evidence="8">3.1.1.-</ecNumber>
    </recommendedName>
</protein>
<dbReference type="InterPro" id="IPR029058">
    <property type="entry name" value="AB_hydrolase_fold"/>
</dbReference>
<dbReference type="InterPro" id="IPR000997">
    <property type="entry name" value="Cholinesterase"/>
</dbReference>
<dbReference type="GO" id="GO:0005615">
    <property type="term" value="C:extracellular space"/>
    <property type="evidence" value="ECO:0007669"/>
    <property type="project" value="TreeGrafter"/>
</dbReference>
<dbReference type="PROSITE" id="PS00941">
    <property type="entry name" value="CARBOXYLESTERASE_B_2"/>
    <property type="match status" value="1"/>
</dbReference>
<keyword evidence="4" id="KW-0531">Neurotransmitter degradation</keyword>
<dbReference type="GO" id="GO:0019695">
    <property type="term" value="P:choline metabolic process"/>
    <property type="evidence" value="ECO:0007669"/>
    <property type="project" value="TreeGrafter"/>
</dbReference>
<dbReference type="Proteomes" id="UP000031036">
    <property type="component" value="Unassembled WGS sequence"/>
</dbReference>
<organism evidence="10 11">
    <name type="scientific">Toxocara canis</name>
    <name type="common">Canine roundworm</name>
    <dbReference type="NCBI Taxonomy" id="6265"/>
    <lineage>
        <taxon>Eukaryota</taxon>
        <taxon>Metazoa</taxon>
        <taxon>Ecdysozoa</taxon>
        <taxon>Nematoda</taxon>
        <taxon>Chromadorea</taxon>
        <taxon>Rhabditida</taxon>
        <taxon>Spirurina</taxon>
        <taxon>Ascaridomorpha</taxon>
        <taxon>Ascaridoidea</taxon>
        <taxon>Toxocaridae</taxon>
        <taxon>Toxocara</taxon>
    </lineage>
</organism>
<keyword evidence="3 8" id="KW-0378">Hydrolase</keyword>
<sequence>MWRLFIIVAISNLLLGCAAISSHEEHVPVELHLHSGTIRGFETIFLHKRVRSFLSVPFAEPPIGRNRFRPPLPKRPWNGTIETTQPAPACFQEHYDPPAFFLQQTSHTKQSRDTYNETFWGSEMWNANTPNKEDCLYLNIWAPAEANNLTVMVWLFGGGYYYGSPSLILYDGKALALTADVVVVNINYRVGPLGYLYFDHEDAPGNVGMLDQQLALHWVRENAHSFGGNPSRIAVFGESAGAASIVAHLIAPASRGLFNNGILQSGTLDNKWSMDSPSKALQKSEALARRHNCYKEDISETITCLRRLPAAKLLEDMWNNLEFLEFPFVPVSRDRNFFRQYDGFTALHLGQFNKNVNLMVGINHDEGNFWNIYNLPEFFDKSEQPLLSQEDFLKCVNTAFKTQPEVVRDAAAYVYLDKKCEHGLGKNKYYAEQVNQMVGDYFFTCDSLWLAEQMRGGDGRVYVYYFDQPSSANPWPKWTGVMHGYEIEYVFGAPIYNTTAGYTNREKVFSYKVIQYWKSFAAEGVPHLNDNYGEPWPEYLKSNQWMYLRGGSHIKPIERRKQRECSMWRSAKDIEYHSYRKSTTLFVIRDYQFVIRDAELFNQGRNFRM</sequence>
<evidence type="ECO:0000256" key="3">
    <source>
        <dbReference type="ARBA" id="ARBA00022801"/>
    </source>
</evidence>
<evidence type="ECO:0000256" key="8">
    <source>
        <dbReference type="RuleBase" id="RU361235"/>
    </source>
</evidence>
<evidence type="ECO:0000256" key="4">
    <source>
        <dbReference type="ARBA" id="ARBA00022867"/>
    </source>
</evidence>
<keyword evidence="8" id="KW-0732">Signal</keyword>
<dbReference type="Gene3D" id="3.40.50.1820">
    <property type="entry name" value="alpha/beta hydrolase"/>
    <property type="match status" value="1"/>
</dbReference>
<evidence type="ECO:0000259" key="9">
    <source>
        <dbReference type="Pfam" id="PF00135"/>
    </source>
</evidence>
<feature type="domain" description="Carboxylesterase type B" evidence="9">
    <location>
        <begin position="31"/>
        <end position="568"/>
    </location>
</feature>
<dbReference type="AlphaFoldDB" id="A0A0B2VFI3"/>
<dbReference type="EMBL" id="JPKZ01001748">
    <property type="protein sequence ID" value="KHN80313.1"/>
    <property type="molecule type" value="Genomic_DNA"/>
</dbReference>
<dbReference type="PROSITE" id="PS00122">
    <property type="entry name" value="CARBOXYLESTERASE_B_1"/>
    <property type="match status" value="1"/>
</dbReference>
<dbReference type="InterPro" id="IPR019819">
    <property type="entry name" value="Carboxylesterase_B_CS"/>
</dbReference>
<dbReference type="GO" id="GO:0005886">
    <property type="term" value="C:plasma membrane"/>
    <property type="evidence" value="ECO:0007669"/>
    <property type="project" value="TreeGrafter"/>
</dbReference>
<evidence type="ECO:0000313" key="11">
    <source>
        <dbReference type="Proteomes" id="UP000031036"/>
    </source>
</evidence>
<dbReference type="STRING" id="6265.A0A0B2VFI3"/>
<dbReference type="SUPFAM" id="SSF53474">
    <property type="entry name" value="alpha/beta-Hydrolases"/>
    <property type="match status" value="1"/>
</dbReference>
<comment type="similarity">
    <text evidence="1 8">Belongs to the type-B carboxylesterase/lipase family.</text>
</comment>
<accession>A0A0B2VFI3</accession>
<dbReference type="InterPro" id="IPR050654">
    <property type="entry name" value="AChE-related_enzymes"/>
</dbReference>
<dbReference type="PANTHER" id="PTHR43918">
    <property type="entry name" value="ACETYLCHOLINESTERASE"/>
    <property type="match status" value="1"/>
</dbReference>
<dbReference type="PANTHER" id="PTHR43918:SF4">
    <property type="entry name" value="CARBOXYLIC ESTER HYDROLASE"/>
    <property type="match status" value="1"/>
</dbReference>
<keyword evidence="5" id="KW-1015">Disulfide bond</keyword>
<evidence type="ECO:0000256" key="2">
    <source>
        <dbReference type="ARBA" id="ARBA00022487"/>
    </source>
</evidence>
<dbReference type="PRINTS" id="PR00878">
    <property type="entry name" value="CHOLNESTRASE"/>
</dbReference>
<dbReference type="PROSITE" id="PS51257">
    <property type="entry name" value="PROKAR_LIPOPROTEIN"/>
    <property type="match status" value="1"/>
</dbReference>